<evidence type="ECO:0000313" key="2">
    <source>
        <dbReference type="Proteomes" id="UP001590951"/>
    </source>
</evidence>
<gene>
    <name evidence="1" type="ORF">ABVK25_009431</name>
</gene>
<name>A0ABR4AXD1_9LECA</name>
<organism evidence="1 2">
    <name type="scientific">Lepraria finkii</name>
    <dbReference type="NCBI Taxonomy" id="1340010"/>
    <lineage>
        <taxon>Eukaryota</taxon>
        <taxon>Fungi</taxon>
        <taxon>Dikarya</taxon>
        <taxon>Ascomycota</taxon>
        <taxon>Pezizomycotina</taxon>
        <taxon>Lecanoromycetes</taxon>
        <taxon>OSLEUM clade</taxon>
        <taxon>Lecanoromycetidae</taxon>
        <taxon>Lecanorales</taxon>
        <taxon>Lecanorineae</taxon>
        <taxon>Stereocaulaceae</taxon>
        <taxon>Lepraria</taxon>
    </lineage>
</organism>
<accession>A0ABR4AXD1</accession>
<reference evidence="1 2" key="1">
    <citation type="submission" date="2024-09" db="EMBL/GenBank/DDBJ databases">
        <title>Rethinking Asexuality: The Enigmatic Case of Functional Sexual Genes in Lepraria (Stereocaulaceae).</title>
        <authorList>
            <person name="Doellman M."/>
            <person name="Sun Y."/>
            <person name="Barcenas-Pena A."/>
            <person name="Lumbsch H.T."/>
            <person name="Grewe F."/>
        </authorList>
    </citation>
    <scope>NUCLEOTIDE SEQUENCE [LARGE SCALE GENOMIC DNA]</scope>
    <source>
        <strain evidence="1 2">Grewe 0041</strain>
    </source>
</reference>
<comment type="caution">
    <text evidence="1">The sequence shown here is derived from an EMBL/GenBank/DDBJ whole genome shotgun (WGS) entry which is preliminary data.</text>
</comment>
<dbReference type="EMBL" id="JBHFEH010000049">
    <property type="protein sequence ID" value="KAL2050323.1"/>
    <property type="molecule type" value="Genomic_DNA"/>
</dbReference>
<sequence length="264" mass="30129">MFFNRPKAESHLGHIATIDLKDFMDKLTAANWRLQNEEYDRVFQVMWSASTNYRAEFLLKKLNENYLAVEVDPRCLTPPEPLHASFEAYDIVDTNLINILGLRYHTGHTTKDIIIAPFGRILFCSQLMKRPPHFQWTVSQYALVLEILRDGVAGDFYFVNNVTGVEDDTINSKPILCGRGPFTVGKVKAPLGLKLLKHHPRDFLVGLLRRYGMIKEDGPPNKFSPGEELDFELDILSTSKPEIVMTGIRESQTGKEIIGLYDKE</sequence>
<evidence type="ECO:0000313" key="1">
    <source>
        <dbReference type="EMBL" id="KAL2050323.1"/>
    </source>
</evidence>
<protein>
    <submittedName>
        <fullName evidence="1">Uncharacterized protein</fullName>
    </submittedName>
</protein>
<proteinExistence type="predicted"/>
<keyword evidence="2" id="KW-1185">Reference proteome</keyword>
<dbReference type="Proteomes" id="UP001590951">
    <property type="component" value="Unassembled WGS sequence"/>
</dbReference>